<dbReference type="Gene3D" id="2.60.470.10">
    <property type="entry name" value="Acid-sensing ion channels like domains"/>
    <property type="match status" value="1"/>
</dbReference>
<comment type="similarity">
    <text evidence="11">Belongs to the amiloride-sensitive sodium channel (TC 1.A.6) family.</text>
</comment>
<dbReference type="InterPro" id="IPR001873">
    <property type="entry name" value="ENaC"/>
</dbReference>
<evidence type="ECO:0000313" key="13">
    <source>
        <dbReference type="EMBL" id="KAK7474217.1"/>
    </source>
</evidence>
<dbReference type="EMBL" id="JACVVK020000444">
    <property type="protein sequence ID" value="KAK7474217.1"/>
    <property type="molecule type" value="Genomic_DNA"/>
</dbReference>
<comment type="caution">
    <text evidence="13">The sequence shown here is derived from an EMBL/GenBank/DDBJ whole genome shotgun (WGS) entry which is preliminary data.</text>
</comment>
<evidence type="ECO:0000256" key="2">
    <source>
        <dbReference type="ARBA" id="ARBA00022448"/>
    </source>
</evidence>
<organism evidence="13 14">
    <name type="scientific">Batillaria attramentaria</name>
    <dbReference type="NCBI Taxonomy" id="370345"/>
    <lineage>
        <taxon>Eukaryota</taxon>
        <taxon>Metazoa</taxon>
        <taxon>Spiralia</taxon>
        <taxon>Lophotrochozoa</taxon>
        <taxon>Mollusca</taxon>
        <taxon>Gastropoda</taxon>
        <taxon>Caenogastropoda</taxon>
        <taxon>Sorbeoconcha</taxon>
        <taxon>Cerithioidea</taxon>
        <taxon>Batillariidae</taxon>
        <taxon>Batillaria</taxon>
    </lineage>
</organism>
<evidence type="ECO:0000256" key="4">
    <source>
        <dbReference type="ARBA" id="ARBA00022692"/>
    </source>
</evidence>
<dbReference type="Gene3D" id="1.10.287.770">
    <property type="entry name" value="YojJ-like"/>
    <property type="match status" value="1"/>
</dbReference>
<gene>
    <name evidence="13" type="ORF">BaRGS_00034566</name>
</gene>
<evidence type="ECO:0000256" key="11">
    <source>
        <dbReference type="RuleBase" id="RU000679"/>
    </source>
</evidence>
<keyword evidence="3 11" id="KW-0894">Sodium channel</keyword>
<proteinExistence type="inferred from homology"/>
<comment type="subcellular location">
    <subcellularLocation>
        <location evidence="1">Membrane</location>
        <topology evidence="1">Multi-pass membrane protein</topology>
    </subcellularLocation>
</comment>
<keyword evidence="8 12" id="KW-0472">Membrane</keyword>
<evidence type="ECO:0000256" key="8">
    <source>
        <dbReference type="ARBA" id="ARBA00023136"/>
    </source>
</evidence>
<dbReference type="GO" id="GO:0016020">
    <property type="term" value="C:membrane"/>
    <property type="evidence" value="ECO:0007669"/>
    <property type="project" value="UniProtKB-SubCell"/>
</dbReference>
<sequence>FLWAVGVLCMLGAMIYTLVSMLSAYDEYPFNTVTKVMAKTSLPFPGITICNLNDVDSILAPVDNAIFRDVKTYLVFGFPEVNESDPEYSQVLNTPIDRIVNSSFVANEEFVIGCELNGVGKACGEIFDYIQSSSSKCLSLKTDLPDLQEMVYAGPFSGIRLYHYINQPGYVIQQHVSAGIKLYVHDPDELPDLHSSVILLSPGFSNYVAARPIQYKFLPKPYMAFGDEPCVDTDESSFDYKLRLSDKYSYTACNLECTLEEVANRCGCRGVLNSEQVYFNVSAENKCGCPRPCKYTEYDTRISSAVFPSEVATMTLQAMAFLPKTGVRENYMEIRIYLDKLLLEEVVHEPVYTYISVMGTIGGQMGFFMGASLLTVAEVLEFCLCFLFRFMRRTVYGMSGPGSHPGHTRIIPVKPKNVDVAS</sequence>
<reference evidence="13 14" key="1">
    <citation type="journal article" date="2023" name="Sci. Data">
        <title>Genome assembly of the Korean intertidal mud-creeper Batillaria attramentaria.</title>
        <authorList>
            <person name="Patra A.K."/>
            <person name="Ho P.T."/>
            <person name="Jun S."/>
            <person name="Lee S.J."/>
            <person name="Kim Y."/>
            <person name="Won Y.J."/>
        </authorList>
    </citation>
    <scope>NUCLEOTIDE SEQUENCE [LARGE SCALE GENOMIC DNA]</scope>
    <source>
        <strain evidence="13">Wonlab-2016</strain>
    </source>
</reference>
<evidence type="ECO:0000256" key="12">
    <source>
        <dbReference type="SAM" id="Phobius"/>
    </source>
</evidence>
<dbReference type="AlphaFoldDB" id="A0ABD0JGY1"/>
<keyword evidence="5 12" id="KW-1133">Transmembrane helix</keyword>
<evidence type="ECO:0000256" key="3">
    <source>
        <dbReference type="ARBA" id="ARBA00022461"/>
    </source>
</evidence>
<dbReference type="Pfam" id="PF00858">
    <property type="entry name" value="ASC"/>
    <property type="match status" value="1"/>
</dbReference>
<name>A0ABD0JGY1_9CAEN</name>
<feature type="transmembrane region" description="Helical" evidence="12">
    <location>
        <begin position="365"/>
        <end position="388"/>
    </location>
</feature>
<keyword evidence="10 11" id="KW-0407">Ion channel</keyword>
<keyword evidence="6" id="KW-0915">Sodium</keyword>
<evidence type="ECO:0000256" key="10">
    <source>
        <dbReference type="ARBA" id="ARBA00023303"/>
    </source>
</evidence>
<protein>
    <submittedName>
        <fullName evidence="13">Uncharacterized protein</fullName>
    </submittedName>
</protein>
<dbReference type="GO" id="GO:0005272">
    <property type="term" value="F:sodium channel activity"/>
    <property type="evidence" value="ECO:0007669"/>
    <property type="project" value="UniProtKB-KW"/>
</dbReference>
<keyword evidence="9 11" id="KW-0739">Sodium transport</keyword>
<dbReference type="PANTHER" id="PTHR11690">
    <property type="entry name" value="AMILORIDE-SENSITIVE SODIUM CHANNEL-RELATED"/>
    <property type="match status" value="1"/>
</dbReference>
<feature type="non-terminal residue" evidence="13">
    <location>
        <position position="1"/>
    </location>
</feature>
<evidence type="ECO:0000256" key="1">
    <source>
        <dbReference type="ARBA" id="ARBA00004141"/>
    </source>
</evidence>
<keyword evidence="14" id="KW-1185">Reference proteome</keyword>
<keyword evidence="4 11" id="KW-0812">Transmembrane</keyword>
<accession>A0ABD0JGY1</accession>
<evidence type="ECO:0000313" key="14">
    <source>
        <dbReference type="Proteomes" id="UP001519460"/>
    </source>
</evidence>
<dbReference type="Proteomes" id="UP001519460">
    <property type="component" value="Unassembled WGS sequence"/>
</dbReference>
<evidence type="ECO:0000256" key="6">
    <source>
        <dbReference type="ARBA" id="ARBA00023053"/>
    </source>
</evidence>
<keyword evidence="7 11" id="KW-0406">Ion transport</keyword>
<evidence type="ECO:0000256" key="7">
    <source>
        <dbReference type="ARBA" id="ARBA00023065"/>
    </source>
</evidence>
<evidence type="ECO:0000256" key="5">
    <source>
        <dbReference type="ARBA" id="ARBA00022989"/>
    </source>
</evidence>
<keyword evidence="2 11" id="KW-0813">Transport</keyword>
<dbReference type="PRINTS" id="PR01078">
    <property type="entry name" value="AMINACHANNEL"/>
</dbReference>
<evidence type="ECO:0000256" key="9">
    <source>
        <dbReference type="ARBA" id="ARBA00023201"/>
    </source>
</evidence>